<organism evidence="2 3">
    <name type="scientific">Ambispora leptoticha</name>
    <dbReference type="NCBI Taxonomy" id="144679"/>
    <lineage>
        <taxon>Eukaryota</taxon>
        <taxon>Fungi</taxon>
        <taxon>Fungi incertae sedis</taxon>
        <taxon>Mucoromycota</taxon>
        <taxon>Glomeromycotina</taxon>
        <taxon>Glomeromycetes</taxon>
        <taxon>Archaeosporales</taxon>
        <taxon>Ambisporaceae</taxon>
        <taxon>Ambispora</taxon>
    </lineage>
</organism>
<evidence type="ECO:0000313" key="2">
    <source>
        <dbReference type="EMBL" id="CAG8476104.1"/>
    </source>
</evidence>
<evidence type="ECO:0000313" key="3">
    <source>
        <dbReference type="Proteomes" id="UP000789508"/>
    </source>
</evidence>
<feature type="domain" description="Glutamine amidotransferase" evidence="1">
    <location>
        <begin position="70"/>
        <end position="205"/>
    </location>
</feature>
<dbReference type="InterPro" id="IPR017926">
    <property type="entry name" value="GATASE"/>
</dbReference>
<dbReference type="EMBL" id="CAJVPS010000316">
    <property type="protein sequence ID" value="CAG8476104.1"/>
    <property type="molecule type" value="Genomic_DNA"/>
</dbReference>
<keyword evidence="3" id="KW-1185">Reference proteome</keyword>
<dbReference type="Gene3D" id="3.40.50.880">
    <property type="match status" value="1"/>
</dbReference>
<dbReference type="PANTHER" id="PTHR42695">
    <property type="entry name" value="GLUTAMINE AMIDOTRANSFERASE YLR126C-RELATED"/>
    <property type="match status" value="1"/>
</dbReference>
<dbReference type="AlphaFoldDB" id="A0A9N8ZA66"/>
<evidence type="ECO:0000259" key="1">
    <source>
        <dbReference type="Pfam" id="PF00117"/>
    </source>
</evidence>
<dbReference type="CDD" id="cd01741">
    <property type="entry name" value="GATase1_1"/>
    <property type="match status" value="1"/>
</dbReference>
<dbReference type="GO" id="GO:0005829">
    <property type="term" value="C:cytosol"/>
    <property type="evidence" value="ECO:0007669"/>
    <property type="project" value="TreeGrafter"/>
</dbReference>
<dbReference type="PANTHER" id="PTHR42695:SF5">
    <property type="entry name" value="GLUTAMINE AMIDOTRANSFERASE YLR126C-RELATED"/>
    <property type="match status" value="1"/>
</dbReference>
<protein>
    <submittedName>
        <fullName evidence="2">13408_t:CDS:1</fullName>
    </submittedName>
</protein>
<accession>A0A9N8ZA66</accession>
<reference evidence="2" key="1">
    <citation type="submission" date="2021-06" db="EMBL/GenBank/DDBJ databases">
        <authorList>
            <person name="Kallberg Y."/>
            <person name="Tangrot J."/>
            <person name="Rosling A."/>
        </authorList>
    </citation>
    <scope>NUCLEOTIDE SEQUENCE</scope>
    <source>
        <strain evidence="2">FL130A</strain>
    </source>
</reference>
<comment type="caution">
    <text evidence="2">The sequence shown here is derived from an EMBL/GenBank/DDBJ whole genome shotgun (WGS) entry which is preliminary data.</text>
</comment>
<dbReference type="InterPro" id="IPR029062">
    <property type="entry name" value="Class_I_gatase-like"/>
</dbReference>
<dbReference type="PROSITE" id="PS51273">
    <property type="entry name" value="GATASE_TYPE_1"/>
    <property type="match status" value="1"/>
</dbReference>
<proteinExistence type="predicted"/>
<dbReference type="GO" id="GO:0005634">
    <property type="term" value="C:nucleus"/>
    <property type="evidence" value="ECO:0007669"/>
    <property type="project" value="TreeGrafter"/>
</dbReference>
<name>A0A9N8ZA66_9GLOM</name>
<dbReference type="OrthoDB" id="92161at2759"/>
<dbReference type="InterPro" id="IPR044992">
    <property type="entry name" value="ChyE-like"/>
</dbReference>
<dbReference type="Pfam" id="PF00117">
    <property type="entry name" value="GATase"/>
    <property type="match status" value="1"/>
</dbReference>
<dbReference type="Proteomes" id="UP000789508">
    <property type="component" value="Unassembled WGS sequence"/>
</dbReference>
<gene>
    <name evidence="2" type="ORF">ALEPTO_LOCUS2248</name>
</gene>
<dbReference type="SUPFAM" id="SSF52317">
    <property type="entry name" value="Class I glutamine amidotransferase-like"/>
    <property type="match status" value="1"/>
</dbReference>
<sequence>MKYKGQLRIAILVTDIINHGPLFEKYGDYFDLFSRLFQSAQNNINAGNKNGIDKIKLELLSFDVVKKMEYPSLSELKEIDGVLITGSASSVYDDAPWIQRLVKYTKHLIENQNRVKLVGVCFGHQIIGKAMGAPVIKNPLGYEVGVHKITLTYPGKKFLKTDNKFLDIVIALPKGFVNIGTSEKCTIQGMIKDNHVLTIQGHPEFFKEWVQGLLVIRKHRFSKEDYEQAWKAAELKHDGVWMGQKILEFFAENSNRIAITSRL</sequence>